<keyword evidence="4" id="KW-1185">Reference proteome</keyword>
<dbReference type="EC" id="2.7.7.13" evidence="3"/>
<reference evidence="3 4" key="1">
    <citation type="submission" date="2017-12" db="EMBL/GenBank/DDBJ databases">
        <title>The whole genome sequence of the Acidipropionibacterium virtanenii sp. nov. type strain JS278.</title>
        <authorList>
            <person name="Laine P."/>
            <person name="Deptula P."/>
            <person name="Varmanen P."/>
            <person name="Auvinen P."/>
        </authorList>
    </citation>
    <scope>NUCLEOTIDE SEQUENCE [LARGE SCALE GENOMIC DNA]</scope>
    <source>
        <strain evidence="3 4">JS278</strain>
    </source>
</reference>
<dbReference type="Pfam" id="PF22640">
    <property type="entry name" value="ManC_GMP_beta-helix"/>
    <property type="match status" value="1"/>
</dbReference>
<dbReference type="InterPro" id="IPR049577">
    <property type="entry name" value="GMPP_N"/>
</dbReference>
<protein>
    <submittedName>
        <fullName evidence="3">Mannose-1-phosphate guanylyltransferase 1</fullName>
        <ecNumber evidence="3">2.7.7.13</ecNumber>
    </submittedName>
</protein>
<keyword evidence="3" id="KW-0548">Nucleotidyltransferase</keyword>
<dbReference type="AlphaFoldDB" id="A0A344USM4"/>
<dbReference type="InterPro" id="IPR005835">
    <property type="entry name" value="NTP_transferase_dom"/>
</dbReference>
<feature type="domain" description="Nucleotidyl transferase" evidence="1">
    <location>
        <begin position="5"/>
        <end position="279"/>
    </location>
</feature>
<organism evidence="3 4">
    <name type="scientific">Acidipropionibacterium virtanenii</name>
    <dbReference type="NCBI Taxonomy" id="2057246"/>
    <lineage>
        <taxon>Bacteria</taxon>
        <taxon>Bacillati</taxon>
        <taxon>Actinomycetota</taxon>
        <taxon>Actinomycetes</taxon>
        <taxon>Propionibacteriales</taxon>
        <taxon>Propionibacteriaceae</taxon>
        <taxon>Acidipropionibacterium</taxon>
    </lineage>
</organism>
<dbReference type="Pfam" id="PF00483">
    <property type="entry name" value="NTP_transferase"/>
    <property type="match status" value="1"/>
</dbReference>
<evidence type="ECO:0000313" key="3">
    <source>
        <dbReference type="EMBL" id="AXE38272.1"/>
    </source>
</evidence>
<sequence>MRHVLIIAGGSGTRLWPLSRQGEPKQLLDLIDGLSLLRMSYERVKGLVPDENILVCTGSAYADVVSSQLPELPRQNILGEPVGRDSLNAVAWPAALIADRDPDAVIATVTADHIIRPVDDFRAALDRAFQLAEEDAELMVTFGVVPTEPNTGYGYLHRGLRLPGGQGACDVLEFAEKPSLELARRYLDSGEYWWNSGMFVWRAATLLDVLAELRPRTRSAIEDLVADPSRLVEIYPTLEKISVDFAVMEPVSLGRAGARVVAVPLDIQWYDVGSFESLAPHLPDDRHGNHVGGLTVSLDSDGNLLINQRPNAVLAVAGLHRMAVVATDRATLVVPLSESQKVKDLVAEVAAQVGGEFA</sequence>
<dbReference type="PANTHER" id="PTHR46390">
    <property type="entry name" value="MANNOSE-1-PHOSPHATE GUANYLYLTRANSFERASE"/>
    <property type="match status" value="1"/>
</dbReference>
<dbReference type="CDD" id="cd02509">
    <property type="entry name" value="GDP-M1P_Guanylyltransferase"/>
    <property type="match status" value="1"/>
</dbReference>
<dbReference type="InterPro" id="IPR029044">
    <property type="entry name" value="Nucleotide-diphossugar_trans"/>
</dbReference>
<evidence type="ECO:0000313" key="4">
    <source>
        <dbReference type="Proteomes" id="UP000251995"/>
    </source>
</evidence>
<dbReference type="SUPFAM" id="SSF53448">
    <property type="entry name" value="Nucleotide-diphospho-sugar transferases"/>
    <property type="match status" value="1"/>
</dbReference>
<dbReference type="GO" id="GO:0004475">
    <property type="term" value="F:mannose-1-phosphate guanylyltransferase (GTP) activity"/>
    <property type="evidence" value="ECO:0007669"/>
    <property type="project" value="UniProtKB-EC"/>
</dbReference>
<dbReference type="EMBL" id="CP025198">
    <property type="protein sequence ID" value="AXE38272.1"/>
    <property type="molecule type" value="Genomic_DNA"/>
</dbReference>
<dbReference type="OrthoDB" id="9806359at2"/>
<feature type="domain" description="MannoseP isomerase/GMP-like beta-helix" evidence="2">
    <location>
        <begin position="295"/>
        <end position="348"/>
    </location>
</feature>
<keyword evidence="3" id="KW-0808">Transferase</keyword>
<dbReference type="GO" id="GO:0009298">
    <property type="term" value="P:GDP-mannose biosynthetic process"/>
    <property type="evidence" value="ECO:0007669"/>
    <property type="project" value="TreeGrafter"/>
</dbReference>
<dbReference type="InterPro" id="IPR051161">
    <property type="entry name" value="Mannose-6P_isomerase_type2"/>
</dbReference>
<gene>
    <name evidence="3" type="primary">manC1</name>
    <name evidence="3" type="ORF">JS278_01089</name>
</gene>
<dbReference type="Proteomes" id="UP000251995">
    <property type="component" value="Chromosome"/>
</dbReference>
<evidence type="ECO:0000259" key="2">
    <source>
        <dbReference type="Pfam" id="PF22640"/>
    </source>
</evidence>
<evidence type="ECO:0000259" key="1">
    <source>
        <dbReference type="Pfam" id="PF00483"/>
    </source>
</evidence>
<dbReference type="KEGG" id="acij:JS278_01089"/>
<dbReference type="SUPFAM" id="SSF159283">
    <property type="entry name" value="Guanosine diphospho-D-mannose pyrophosphorylase/mannose-6-phosphate isomerase linker domain"/>
    <property type="match status" value="1"/>
</dbReference>
<name>A0A344USM4_9ACTN</name>
<dbReference type="Gene3D" id="3.90.550.10">
    <property type="entry name" value="Spore Coat Polysaccharide Biosynthesis Protein SpsA, Chain A"/>
    <property type="match status" value="1"/>
</dbReference>
<dbReference type="PANTHER" id="PTHR46390:SF1">
    <property type="entry name" value="MANNOSE-1-PHOSPHATE GUANYLYLTRANSFERASE"/>
    <property type="match status" value="1"/>
</dbReference>
<proteinExistence type="predicted"/>
<accession>A0A344USM4</accession>
<dbReference type="RefSeq" id="WP_114044308.1">
    <property type="nucleotide sequence ID" value="NZ_CP025198.1"/>
</dbReference>
<dbReference type="InterPro" id="IPR054566">
    <property type="entry name" value="ManC/GMP-like_b-helix"/>
</dbReference>